<dbReference type="PANTHER" id="PTHR10622">
    <property type="entry name" value="HET DOMAIN-CONTAINING PROTEIN"/>
    <property type="match status" value="1"/>
</dbReference>
<organism evidence="2 3">
    <name type="scientific">Trichoderma semiorbis</name>
    <dbReference type="NCBI Taxonomy" id="1491008"/>
    <lineage>
        <taxon>Eukaryota</taxon>
        <taxon>Fungi</taxon>
        <taxon>Dikarya</taxon>
        <taxon>Ascomycota</taxon>
        <taxon>Pezizomycotina</taxon>
        <taxon>Sordariomycetes</taxon>
        <taxon>Hypocreomycetidae</taxon>
        <taxon>Hypocreales</taxon>
        <taxon>Hypocreaceae</taxon>
        <taxon>Trichoderma</taxon>
    </lineage>
</organism>
<comment type="caution">
    <text evidence="2">The sequence shown here is derived from an EMBL/GenBank/DDBJ whole genome shotgun (WGS) entry which is preliminary data.</text>
</comment>
<dbReference type="Proteomes" id="UP000826573">
    <property type="component" value="Unassembled WGS sequence"/>
</dbReference>
<protein>
    <recommendedName>
        <fullName evidence="1">Heterokaryon incompatibility domain-containing protein</fullName>
    </recommendedName>
</protein>
<dbReference type="PANTHER" id="PTHR10622:SF10">
    <property type="entry name" value="HET DOMAIN-CONTAINING PROTEIN"/>
    <property type="match status" value="1"/>
</dbReference>
<name>A0A9P8I186_9HYPO</name>
<sequence>MKPVCLPRYPSSGIGVRPRFQMKLINVHNLKLEEYVGNEIPPYAILSHTWGAEEVTFQEWQTSPRPTHKAGFRKILNATRQAELDGLDYLWVDTNCIDKTSSAELSENINSMFTYYSRAAVCYVHLEDVYWTKPVDAEPLQLHDQLQDSRWFTRGWTLQELLAPRHMVFFAEPWERFGTKSGLLGLLADITGIEEKFLREPKQILHAASVAKRMSWASRRQTTRPEDMAYCLLGLFGINLPLLYGEGWKAFLRLQEEIIKAYNDQSIFCWCYIDAPVGWHSFLAPSPRSFADSADFASFRGDSSNTTIQPYTITNAGLSMTLPSVYTCDGRIVILDVVHNYIDPWGSQRVGIPVTWTQELGCYRRLERPRRPVLIATAMIEHNPRENLYFYCKSLVQADAATGFYDTWLEEGYSLLLTFDMPVRIEWTNDRRSDPGYEDSTENFDFQAHLSCVRIEYDMRVKSTQHRIIVFSHLEDSKKYAALFITVIRMSKKEGGGVIWYAEVIPLHIPHNTTHGKTTLDFESLVIDTLEGLTGQNLGGKPMSRSVQRGLHLTNTGHISETSAELSRHFPKPILGAGISIMHRKGGSTSNNNKSAGTLGPYWADTQRALHVILNDEVNYMEIYWQIRASPAPADSTPWMPSYAGIEENRKMIHGVVLRKKQRQLSAKRGVMEFWD</sequence>
<dbReference type="InterPro" id="IPR010730">
    <property type="entry name" value="HET"/>
</dbReference>
<dbReference type="AlphaFoldDB" id="A0A9P8I186"/>
<evidence type="ECO:0000313" key="2">
    <source>
        <dbReference type="EMBL" id="KAH0532636.1"/>
    </source>
</evidence>
<dbReference type="EMBL" id="JAIMJC010000001">
    <property type="protein sequence ID" value="KAH0532636.1"/>
    <property type="molecule type" value="Genomic_DNA"/>
</dbReference>
<reference evidence="2 3" key="1">
    <citation type="submission" date="2021-08" db="EMBL/GenBank/DDBJ databases">
        <title>The highly contiguous genome resource for Trichoderma semiorbis FJ059, a fungal antagonistic to plant pathogens.</title>
        <authorList>
            <person name="Liu T."/>
        </authorList>
    </citation>
    <scope>NUCLEOTIDE SEQUENCE [LARGE SCALE GENOMIC DNA]</scope>
    <source>
        <strain evidence="2 3">FJ059</strain>
    </source>
</reference>
<feature type="domain" description="Heterokaryon incompatibility" evidence="1">
    <location>
        <begin position="43"/>
        <end position="127"/>
    </location>
</feature>
<accession>A0A9P8I186</accession>
<evidence type="ECO:0000259" key="1">
    <source>
        <dbReference type="Pfam" id="PF06985"/>
    </source>
</evidence>
<gene>
    <name evidence="2" type="ORF">TsFJ059_001301</name>
</gene>
<dbReference type="Pfam" id="PF06985">
    <property type="entry name" value="HET"/>
    <property type="match status" value="1"/>
</dbReference>
<evidence type="ECO:0000313" key="3">
    <source>
        <dbReference type="Proteomes" id="UP000826573"/>
    </source>
</evidence>
<keyword evidence="3" id="KW-1185">Reference proteome</keyword>
<proteinExistence type="predicted"/>